<feature type="binding site" evidence="10">
    <location>
        <position position="380"/>
    </location>
    <ligand>
        <name>[4Fe-4S] cluster</name>
        <dbReference type="ChEBI" id="CHEBI:49883"/>
    </ligand>
</feature>
<dbReference type="InterPro" id="IPR017932">
    <property type="entry name" value="GATase_2_dom"/>
</dbReference>
<dbReference type="PIRSF" id="PIRSF000485">
    <property type="entry name" value="Amd_phspho_trans"/>
    <property type="match status" value="1"/>
</dbReference>
<organism evidence="12 13">
    <name type="scientific">Prevotella aff. ruminicola Tc2-24</name>
    <dbReference type="NCBI Taxonomy" id="81582"/>
    <lineage>
        <taxon>Bacteria</taxon>
        <taxon>Pseudomonadati</taxon>
        <taxon>Bacteroidota</taxon>
        <taxon>Bacteroidia</taxon>
        <taxon>Bacteroidales</taxon>
        <taxon>Prevotellaceae</taxon>
        <taxon>Prevotella</taxon>
    </lineage>
</organism>
<evidence type="ECO:0000256" key="1">
    <source>
        <dbReference type="ARBA" id="ARBA00005209"/>
    </source>
</evidence>
<dbReference type="GO" id="GO:0046872">
    <property type="term" value="F:metal ion binding"/>
    <property type="evidence" value="ECO:0007669"/>
    <property type="project" value="UniProtKB-KW"/>
</dbReference>
<keyword evidence="7" id="KW-0315">Glutamine amidotransferase</keyword>
<dbReference type="PANTHER" id="PTHR11907">
    <property type="entry name" value="AMIDOPHOSPHORIBOSYLTRANSFERASE"/>
    <property type="match status" value="1"/>
</dbReference>
<feature type="domain" description="Glutamine amidotransferase type-2" evidence="11">
    <location>
        <begin position="1"/>
        <end position="218"/>
    </location>
</feature>
<sequence>MGGFFGTIAVRDCVNDLFYGTDYNSHLGTKRAGLVTFDQEKGFSRKIHNLERDYFRSKFEDELESFSGNQGIGVISDTDPQPIIINSHLGRYAVVTVAKINNLHEIAEELLERRMHFSELSANNINQTELVALLINMGRTFVEGINLVYKKIEGSCSMLILTEKGIIAARDFLGRTPIVIGKKDGAYAVSSETTSFPNLDYRRVRDLGPGEIVYLQADKLEVLQEPFKREQICSFLWVYYGFPASDYNGINVEAVREANGKMMGEHDETDVDCVCGVPDSGVGMALGYAEGKGVPYQRAVLKYTPTWPRSFTPGNQTRRDLVAKMKLIPNSALLKDKRVVFCDDSIVRGTQLRDNVKTFFEYGAKEVHCRISCPPLVYGCPFIGFTSSKSDLELITRRIIRDFEGDDKKNLEKYATTDSPEYKRMVDEIAKRLGLTTLKFAKLESLIKSIGMPKCSVCTHCFDGSSYCHEHDEEDNLQLKIDF</sequence>
<keyword evidence="6 8" id="KW-0658">Purine biosynthesis</keyword>
<dbReference type="SUPFAM" id="SSF53271">
    <property type="entry name" value="PRTase-like"/>
    <property type="match status" value="1"/>
</dbReference>
<dbReference type="EMBL" id="FOIQ01000005">
    <property type="protein sequence ID" value="SEW19633.1"/>
    <property type="molecule type" value="Genomic_DNA"/>
</dbReference>
<feature type="binding site" evidence="10">
    <location>
        <position position="233"/>
    </location>
    <ligand>
        <name>[4Fe-4S] cluster</name>
        <dbReference type="ChEBI" id="CHEBI:49883"/>
    </ligand>
</feature>
<protein>
    <recommendedName>
        <fullName evidence="3 8">Amidophosphoribosyltransferase</fullName>
        <shortName evidence="8">ATase</shortName>
        <ecNumber evidence="3 8">2.4.2.14</ecNumber>
    </recommendedName>
    <alternativeName>
        <fullName evidence="8">Glutamine phosphoribosylpyrophosphate amidotransferase</fullName>
    </alternativeName>
</protein>
<dbReference type="PROSITE" id="PS51278">
    <property type="entry name" value="GATASE_TYPE_2"/>
    <property type="match status" value="1"/>
</dbReference>
<keyword evidence="5 8" id="KW-0808">Transferase</keyword>
<comment type="pathway">
    <text evidence="1 8">Purine metabolism; IMP biosynthesis via de novo pathway; N(1)-(5-phospho-D-ribosyl)glycinamide from 5-phospho-alpha-D-ribose 1-diphosphate: step 1/2.</text>
</comment>
<gene>
    <name evidence="12" type="ORF">SAMN04487850_2061</name>
</gene>
<evidence type="ECO:0000256" key="9">
    <source>
        <dbReference type="PIRSR" id="PIRSR000485-2"/>
    </source>
</evidence>
<accession>A0A1I0PZG3</accession>
<keyword evidence="9" id="KW-0479">Metal-binding</keyword>
<dbReference type="InterPro" id="IPR000836">
    <property type="entry name" value="PRTase_dom"/>
</dbReference>
<keyword evidence="10" id="KW-0408">Iron</keyword>
<reference evidence="12 13" key="1">
    <citation type="submission" date="2016-10" db="EMBL/GenBank/DDBJ databases">
        <authorList>
            <person name="de Groot N.N."/>
        </authorList>
    </citation>
    <scope>NUCLEOTIDE SEQUENCE [LARGE SCALE GENOMIC DNA]</scope>
    <source>
        <strain evidence="12 13">TC2-24</strain>
    </source>
</reference>
<name>A0A1I0PZG3_9BACT</name>
<evidence type="ECO:0000256" key="5">
    <source>
        <dbReference type="ARBA" id="ARBA00022679"/>
    </source>
</evidence>
<dbReference type="Pfam" id="PF13537">
    <property type="entry name" value="GATase_7"/>
    <property type="match status" value="1"/>
</dbReference>
<keyword evidence="9" id="KW-0460">Magnesium</keyword>
<dbReference type="InterPro" id="IPR005854">
    <property type="entry name" value="PurF"/>
</dbReference>
<evidence type="ECO:0000256" key="6">
    <source>
        <dbReference type="ARBA" id="ARBA00022755"/>
    </source>
</evidence>
<evidence type="ECO:0000256" key="3">
    <source>
        <dbReference type="ARBA" id="ARBA00011941"/>
    </source>
</evidence>
<dbReference type="GO" id="GO:0004044">
    <property type="term" value="F:amidophosphoribosyltransferase activity"/>
    <property type="evidence" value="ECO:0007669"/>
    <property type="project" value="UniProtKB-EC"/>
</dbReference>
<evidence type="ECO:0000313" key="12">
    <source>
        <dbReference type="EMBL" id="SEW19633.1"/>
    </source>
</evidence>
<feature type="binding site" evidence="10">
    <location>
        <position position="458"/>
    </location>
    <ligand>
        <name>[4Fe-4S] cluster</name>
        <dbReference type="ChEBI" id="CHEBI:49883"/>
    </ligand>
</feature>
<dbReference type="Gene3D" id="3.40.50.2020">
    <property type="match status" value="1"/>
</dbReference>
<feature type="binding site" evidence="9">
    <location>
        <position position="343"/>
    </location>
    <ligand>
        <name>Mg(2+)</name>
        <dbReference type="ChEBI" id="CHEBI:18420"/>
    </ligand>
</feature>
<dbReference type="Proteomes" id="UP000199373">
    <property type="component" value="Unassembled WGS sequence"/>
</dbReference>
<comment type="catalytic activity">
    <reaction evidence="8">
        <text>5-phospho-beta-D-ribosylamine + L-glutamate + diphosphate = 5-phospho-alpha-D-ribose 1-diphosphate + L-glutamine + H2O</text>
        <dbReference type="Rhea" id="RHEA:14905"/>
        <dbReference type="ChEBI" id="CHEBI:15377"/>
        <dbReference type="ChEBI" id="CHEBI:29985"/>
        <dbReference type="ChEBI" id="CHEBI:33019"/>
        <dbReference type="ChEBI" id="CHEBI:58017"/>
        <dbReference type="ChEBI" id="CHEBI:58359"/>
        <dbReference type="ChEBI" id="CHEBI:58681"/>
        <dbReference type="EC" id="2.4.2.14"/>
    </reaction>
</comment>
<feature type="binding site" evidence="9">
    <location>
        <position position="344"/>
    </location>
    <ligand>
        <name>Mg(2+)</name>
        <dbReference type="ChEBI" id="CHEBI:18420"/>
    </ligand>
</feature>
<evidence type="ECO:0000256" key="4">
    <source>
        <dbReference type="ARBA" id="ARBA00022676"/>
    </source>
</evidence>
<feature type="binding site" evidence="9">
    <location>
        <position position="280"/>
    </location>
    <ligand>
        <name>Mg(2+)</name>
        <dbReference type="ChEBI" id="CHEBI:18420"/>
    </ligand>
</feature>
<dbReference type="AlphaFoldDB" id="A0A1I0PZG3"/>
<evidence type="ECO:0000256" key="7">
    <source>
        <dbReference type="ARBA" id="ARBA00022962"/>
    </source>
</evidence>
<evidence type="ECO:0000256" key="8">
    <source>
        <dbReference type="PIRNR" id="PIRNR000485"/>
    </source>
</evidence>
<dbReference type="CDD" id="cd06223">
    <property type="entry name" value="PRTases_typeI"/>
    <property type="match status" value="1"/>
</dbReference>
<evidence type="ECO:0000313" key="13">
    <source>
        <dbReference type="Proteomes" id="UP000199373"/>
    </source>
</evidence>
<evidence type="ECO:0000256" key="10">
    <source>
        <dbReference type="PIRSR" id="PIRSR000485-3"/>
    </source>
</evidence>
<dbReference type="GO" id="GO:0051536">
    <property type="term" value="F:iron-sulfur cluster binding"/>
    <property type="evidence" value="ECO:0007669"/>
    <property type="project" value="UniProtKB-KW"/>
</dbReference>
<evidence type="ECO:0000259" key="11">
    <source>
        <dbReference type="PROSITE" id="PS51278"/>
    </source>
</evidence>
<dbReference type="Gene3D" id="3.60.20.10">
    <property type="entry name" value="Glutamine Phosphoribosylpyrophosphate, subunit 1, domain 1"/>
    <property type="match status" value="1"/>
</dbReference>
<keyword evidence="10" id="KW-0411">Iron-sulfur</keyword>
<keyword evidence="13" id="KW-1185">Reference proteome</keyword>
<dbReference type="SUPFAM" id="SSF56235">
    <property type="entry name" value="N-terminal nucleophile aminohydrolases (Ntn hydrolases)"/>
    <property type="match status" value="1"/>
</dbReference>
<dbReference type="EC" id="2.4.2.14" evidence="3 8"/>
<dbReference type="RefSeq" id="WP_091900434.1">
    <property type="nucleotide sequence ID" value="NZ_FOIQ01000005.1"/>
</dbReference>
<dbReference type="GO" id="GO:0006189">
    <property type="term" value="P:'de novo' IMP biosynthetic process"/>
    <property type="evidence" value="ECO:0007669"/>
    <property type="project" value="UniProtKB-UniPathway"/>
</dbReference>
<dbReference type="GO" id="GO:0009113">
    <property type="term" value="P:purine nucleobase biosynthetic process"/>
    <property type="evidence" value="ECO:0007669"/>
    <property type="project" value="InterPro"/>
</dbReference>
<keyword evidence="4 8" id="KW-0328">Glycosyltransferase</keyword>
<proteinExistence type="inferred from homology"/>
<dbReference type="InterPro" id="IPR029055">
    <property type="entry name" value="Ntn_hydrolases_N"/>
</dbReference>
<dbReference type="InterPro" id="IPR029057">
    <property type="entry name" value="PRTase-like"/>
</dbReference>
<comment type="similarity">
    <text evidence="2 8">In the C-terminal section; belongs to the purine/pyrimidine phosphoribosyltransferase family.</text>
</comment>
<feature type="binding site" evidence="10">
    <location>
        <position position="461"/>
    </location>
    <ligand>
        <name>[4Fe-4S] cluster</name>
        <dbReference type="ChEBI" id="CHEBI:49883"/>
    </ligand>
</feature>
<comment type="cofactor">
    <cofactor evidence="10">
        <name>[4Fe-4S] cluster</name>
        <dbReference type="ChEBI" id="CHEBI:49883"/>
    </cofactor>
    <text evidence="10">Binds 1 [4Fe-4S] cluster per subunit.</text>
</comment>
<evidence type="ECO:0000256" key="2">
    <source>
        <dbReference type="ARBA" id="ARBA00010138"/>
    </source>
</evidence>
<dbReference type="UniPathway" id="UPA00074">
    <property type="reaction ID" value="UER00124"/>
</dbReference>
<comment type="cofactor">
    <cofactor evidence="9">
        <name>Mg(2+)</name>
        <dbReference type="ChEBI" id="CHEBI:18420"/>
    </cofactor>
    <text evidence="9">Binds 1 Mg(2+) ion per subunit.</text>
</comment>